<dbReference type="OMA" id="TICRESC"/>
<dbReference type="PROSITE" id="PS51034">
    <property type="entry name" value="ZP_2"/>
    <property type="match status" value="1"/>
</dbReference>
<dbReference type="EMBL" id="ACPB03001246">
    <property type="status" value="NOT_ANNOTATED_CDS"/>
    <property type="molecule type" value="Genomic_DNA"/>
</dbReference>
<dbReference type="PANTHER" id="PTHR46560:SF4">
    <property type="entry name" value="DUSKY"/>
    <property type="match status" value="1"/>
</dbReference>
<sequence>MSKTRKLKSLTTIDDISALKPALPELNRNFGSQIDDAFTIPKIDVEPGQNAVDGDGVGGGHHPPHIHDIRAECSKDQMTVNIEFNTVFNGLIYSKGHYNSNECRYVTPNSGQKSYKFTLLLNSCGTQFIDRFAEGEQAYLENTLVIQNEPGILEVGRGPFSYTDKSLVQLGDMMTLVITVEGDPQFNLKIGQCISTSSAGSRIMLTDANGCPLREKLMGAFQFTRNPNDGAPIAFAFFKAFKFPDEMDINFECHVELCKIECNTCQKPGLVYEPTRRRRFISSFNSDSERQSYYVNNTIRIYTPKDLIKT</sequence>
<dbReference type="Proteomes" id="UP000015103">
    <property type="component" value="Unassembled WGS sequence"/>
</dbReference>
<dbReference type="STRING" id="13249.T1H8C5"/>
<name>T1H8C5_RHOPR</name>
<proteinExistence type="predicted"/>
<dbReference type="Pfam" id="PF25057">
    <property type="entry name" value="CUT_N"/>
    <property type="match status" value="1"/>
</dbReference>
<dbReference type="eggNOG" id="ENOG502QVRX">
    <property type="taxonomic scope" value="Eukaryota"/>
</dbReference>
<reference evidence="1" key="1">
    <citation type="submission" date="2015-05" db="UniProtKB">
        <authorList>
            <consortium name="EnsemblMetazoa"/>
        </authorList>
    </citation>
    <scope>IDENTIFICATION</scope>
</reference>
<dbReference type="EnsemblMetazoa" id="RPRC000265-RA">
    <property type="protein sequence ID" value="RPRC000265-PA"/>
    <property type="gene ID" value="RPRC000265"/>
</dbReference>
<evidence type="ECO:0000313" key="1">
    <source>
        <dbReference type="EnsemblMetazoa" id="RPRC000265-PA"/>
    </source>
</evidence>
<dbReference type="InterPro" id="IPR042235">
    <property type="entry name" value="ZP-C_dom"/>
</dbReference>
<dbReference type="VEuPathDB" id="VectorBase:RPRC000265"/>
<evidence type="ECO:0000313" key="2">
    <source>
        <dbReference type="Proteomes" id="UP000015103"/>
    </source>
</evidence>
<dbReference type="Gene3D" id="2.60.40.4100">
    <property type="entry name" value="Zona pellucida, ZP-C domain"/>
    <property type="match status" value="1"/>
</dbReference>
<dbReference type="SMART" id="SM00241">
    <property type="entry name" value="ZP"/>
    <property type="match status" value="1"/>
</dbReference>
<dbReference type="PANTHER" id="PTHR46560">
    <property type="entry name" value="CYPHER, ISOFORM B"/>
    <property type="match status" value="1"/>
</dbReference>
<dbReference type="InParanoid" id="T1H8C5"/>
<dbReference type="InterPro" id="IPR001507">
    <property type="entry name" value="ZP_dom"/>
</dbReference>
<dbReference type="HOGENOM" id="CLU_898096_0_0_1"/>
<organism evidence="1 2">
    <name type="scientific">Rhodnius prolixus</name>
    <name type="common">Triatomid bug</name>
    <dbReference type="NCBI Taxonomy" id="13249"/>
    <lineage>
        <taxon>Eukaryota</taxon>
        <taxon>Metazoa</taxon>
        <taxon>Ecdysozoa</taxon>
        <taxon>Arthropoda</taxon>
        <taxon>Hexapoda</taxon>
        <taxon>Insecta</taxon>
        <taxon>Pterygota</taxon>
        <taxon>Neoptera</taxon>
        <taxon>Paraneoptera</taxon>
        <taxon>Hemiptera</taxon>
        <taxon>Heteroptera</taxon>
        <taxon>Panheteroptera</taxon>
        <taxon>Cimicomorpha</taxon>
        <taxon>Reduviidae</taxon>
        <taxon>Triatominae</taxon>
        <taxon>Rhodnius</taxon>
    </lineage>
</organism>
<accession>T1H8C5</accession>
<dbReference type="AlphaFoldDB" id="T1H8C5"/>
<protein>
    <submittedName>
        <fullName evidence="1">ZP domain-containing protein</fullName>
    </submittedName>
</protein>
<keyword evidence="2" id="KW-1185">Reference proteome</keyword>
<dbReference type="InterPro" id="IPR056953">
    <property type="entry name" value="CUT_N"/>
</dbReference>